<protein>
    <submittedName>
        <fullName evidence="7">Nitrate reductase</fullName>
    </submittedName>
</protein>
<comment type="caution">
    <text evidence="7">The sequence shown here is derived from an EMBL/GenBank/DDBJ whole genome shotgun (WGS) entry which is preliminary data.</text>
</comment>
<feature type="transmembrane region" description="Helical" evidence="6">
    <location>
        <begin position="204"/>
        <end position="226"/>
    </location>
</feature>
<comment type="similarity">
    <text evidence="2">Belongs to the purine-cytosine permease (2.A.39) family.</text>
</comment>
<feature type="transmembrane region" description="Helical" evidence="6">
    <location>
        <begin position="165"/>
        <end position="184"/>
    </location>
</feature>
<dbReference type="GO" id="GO:0015205">
    <property type="term" value="F:nucleobase transmembrane transporter activity"/>
    <property type="evidence" value="ECO:0007669"/>
    <property type="project" value="TreeGrafter"/>
</dbReference>
<keyword evidence="5 6" id="KW-0472">Membrane</keyword>
<name>A0A0C2VUT9_9BACL</name>
<dbReference type="OrthoDB" id="9780088at2"/>
<dbReference type="Pfam" id="PF02133">
    <property type="entry name" value="Transp_cyt_pur"/>
    <property type="match status" value="1"/>
</dbReference>
<feature type="transmembrane region" description="Helical" evidence="6">
    <location>
        <begin position="326"/>
        <end position="348"/>
    </location>
</feature>
<feature type="transmembrane region" description="Helical" evidence="6">
    <location>
        <begin position="397"/>
        <end position="418"/>
    </location>
</feature>
<dbReference type="GO" id="GO:0005886">
    <property type="term" value="C:plasma membrane"/>
    <property type="evidence" value="ECO:0007669"/>
    <property type="project" value="TreeGrafter"/>
</dbReference>
<dbReference type="PANTHER" id="PTHR30618">
    <property type="entry name" value="NCS1 FAMILY PURINE/PYRIMIDINE TRANSPORTER"/>
    <property type="match status" value="1"/>
</dbReference>
<feature type="transmembrane region" description="Helical" evidence="6">
    <location>
        <begin position="140"/>
        <end position="158"/>
    </location>
</feature>
<evidence type="ECO:0000256" key="2">
    <source>
        <dbReference type="ARBA" id="ARBA00008974"/>
    </source>
</evidence>
<sequence>MSKVKSKNHLLEESILPIKNTRRSIGMLGYFMIWTGMVVMIVAYQFGGNAIAAHPLVTSLLVIFFAYFLIGAIMLLSADIGTEHGLSFAVFLRAPFGIYGTHIPVVSRGIVAAIWFGIQTYLGALALNGIFQYLTGFDNWFLWYVIFAIVQIFNTALGIKAVERFADFAAPLLIGISVWMYFYLDGMVVNEGENIWTFVGSMDTSLFVIFMANFTLWTALAVDIPNISRFLKVKTGTKSFVKRNRNIFAAQLIALPIFSTFMAFIGAVAFVATGDWNPITIIQSNQTGFGLIVLLSLVILAQWSTNNAANLIPAALAFVNAGAPRLSYTMGVIIAGLVGTLAMPWLILNNLSTFLGYYGAALSAVAGIMYCDYYLLRRRRLNVPDLYNQDGQFRFMKGFNPAGLIAWVIGGGFAIWFIQFSYLVGLPLGFVLYYILMKSWILKMYPQQEIESNFDDRYLATSVNKEWSYSDEEFYHVDVAADIKDDSLLVKEEGLI</sequence>
<organism evidence="7 8">
    <name type="scientific">Jeotgalibacillus soli</name>
    <dbReference type="NCBI Taxonomy" id="889306"/>
    <lineage>
        <taxon>Bacteria</taxon>
        <taxon>Bacillati</taxon>
        <taxon>Bacillota</taxon>
        <taxon>Bacilli</taxon>
        <taxon>Bacillales</taxon>
        <taxon>Caryophanaceae</taxon>
        <taxon>Jeotgalibacillus</taxon>
    </lineage>
</organism>
<evidence type="ECO:0000256" key="1">
    <source>
        <dbReference type="ARBA" id="ARBA00004141"/>
    </source>
</evidence>
<gene>
    <name evidence="7" type="ORF">KP78_16430</name>
</gene>
<keyword evidence="8" id="KW-1185">Reference proteome</keyword>
<dbReference type="InterPro" id="IPR045225">
    <property type="entry name" value="Uracil/uridine/allantoin_perm"/>
</dbReference>
<evidence type="ECO:0000256" key="6">
    <source>
        <dbReference type="SAM" id="Phobius"/>
    </source>
</evidence>
<keyword evidence="4 6" id="KW-1133">Transmembrane helix</keyword>
<evidence type="ECO:0000313" key="8">
    <source>
        <dbReference type="Proteomes" id="UP000031938"/>
    </source>
</evidence>
<dbReference type="Gene3D" id="1.10.4160.10">
    <property type="entry name" value="Hydantoin permease"/>
    <property type="match status" value="1"/>
</dbReference>
<dbReference type="STRING" id="889306.KP78_16430"/>
<feature type="transmembrane region" description="Helical" evidence="6">
    <location>
        <begin position="247"/>
        <end position="272"/>
    </location>
</feature>
<feature type="transmembrane region" description="Helical" evidence="6">
    <location>
        <begin position="354"/>
        <end position="376"/>
    </location>
</feature>
<evidence type="ECO:0000256" key="4">
    <source>
        <dbReference type="ARBA" id="ARBA00022989"/>
    </source>
</evidence>
<dbReference type="InterPro" id="IPR001248">
    <property type="entry name" value="Pur-cyt_permease"/>
</dbReference>
<dbReference type="PANTHER" id="PTHR30618:SF0">
    <property type="entry name" value="PURINE-URACIL PERMEASE NCS1"/>
    <property type="match status" value="1"/>
</dbReference>
<dbReference type="EMBL" id="JXRP01000013">
    <property type="protein sequence ID" value="KIL48196.1"/>
    <property type="molecule type" value="Genomic_DNA"/>
</dbReference>
<feature type="transmembrane region" description="Helical" evidence="6">
    <location>
        <begin position="110"/>
        <end position="134"/>
    </location>
</feature>
<accession>A0A0C2VUT9</accession>
<dbReference type="CDD" id="cd10323">
    <property type="entry name" value="SLC-NCS1sbd"/>
    <property type="match status" value="1"/>
</dbReference>
<feature type="transmembrane region" description="Helical" evidence="6">
    <location>
        <begin position="424"/>
        <end position="442"/>
    </location>
</feature>
<dbReference type="Proteomes" id="UP000031938">
    <property type="component" value="Unassembled WGS sequence"/>
</dbReference>
<reference evidence="7 8" key="1">
    <citation type="submission" date="2015-01" db="EMBL/GenBank/DDBJ databases">
        <title>Genome sequencing of Jeotgalibacillus soli.</title>
        <authorList>
            <person name="Goh K.M."/>
            <person name="Chan K.-G."/>
            <person name="Yaakop A.S."/>
            <person name="Ee R."/>
            <person name="Gan H.M."/>
            <person name="Chan C.S."/>
        </authorList>
    </citation>
    <scope>NUCLEOTIDE SEQUENCE [LARGE SCALE GENOMIC DNA]</scope>
    <source>
        <strain evidence="7 8">P9</strain>
    </source>
</reference>
<dbReference type="AlphaFoldDB" id="A0A0C2VUT9"/>
<evidence type="ECO:0000313" key="7">
    <source>
        <dbReference type="EMBL" id="KIL48196.1"/>
    </source>
</evidence>
<feature type="transmembrane region" description="Helical" evidence="6">
    <location>
        <begin position="52"/>
        <end position="76"/>
    </location>
</feature>
<evidence type="ECO:0000256" key="3">
    <source>
        <dbReference type="ARBA" id="ARBA00022692"/>
    </source>
</evidence>
<dbReference type="RefSeq" id="WP_041087812.1">
    <property type="nucleotide sequence ID" value="NZ_JXRP01000013.1"/>
</dbReference>
<feature type="transmembrane region" description="Helical" evidence="6">
    <location>
        <begin position="27"/>
        <end position="46"/>
    </location>
</feature>
<evidence type="ECO:0000256" key="5">
    <source>
        <dbReference type="ARBA" id="ARBA00023136"/>
    </source>
</evidence>
<comment type="subcellular location">
    <subcellularLocation>
        <location evidence="1">Membrane</location>
        <topology evidence="1">Multi-pass membrane protein</topology>
    </subcellularLocation>
</comment>
<keyword evidence="3 6" id="KW-0812">Transmembrane</keyword>
<proteinExistence type="inferred from homology"/>
<dbReference type="PATRIC" id="fig|889306.3.peg.1650"/>